<dbReference type="OrthoDB" id="9986964at2"/>
<proteinExistence type="predicted"/>
<sequence length="154" mass="17565">MIQSKIAIGTNVTITSGRFKDFSGVVVDHFTATSKETNRVETGVIVKNEDGEERQAFDTKVEIVNSHLEFEKYYIEETNKLSEVQLKSYLCLDGKERTISIKKDYNGNLHFSFRLIKNGETWGASHSTYNLNKKIFGDSLENLLGEAFHKFESE</sequence>
<reference evidence="2" key="1">
    <citation type="submission" date="2016-07" db="EMBL/GenBank/DDBJ databases">
        <authorList>
            <person name="Florea S."/>
            <person name="Webb J.S."/>
            <person name="Jaromczyk J."/>
            <person name="Schardl C.L."/>
        </authorList>
    </citation>
    <scope>NUCLEOTIDE SEQUENCE [LARGE SCALE GENOMIC DNA]</scope>
    <source>
        <strain evidence="2">CY1</strain>
    </source>
</reference>
<dbReference type="Proteomes" id="UP000190626">
    <property type="component" value="Unassembled WGS sequence"/>
</dbReference>
<protein>
    <submittedName>
        <fullName evidence="1">Uncharacterized protein</fullName>
    </submittedName>
</protein>
<name>A0A1V4HSG0_9BACL</name>
<keyword evidence="2" id="KW-1185">Reference proteome</keyword>
<gene>
    <name evidence="1" type="ORF">BC351_00530</name>
</gene>
<dbReference type="STRING" id="1469647.BC351_00530"/>
<evidence type="ECO:0000313" key="1">
    <source>
        <dbReference type="EMBL" id="OPH61762.1"/>
    </source>
</evidence>
<dbReference type="AlphaFoldDB" id="A0A1V4HSG0"/>
<accession>A0A1V4HSG0</accession>
<dbReference type="RefSeq" id="WP_079408758.1">
    <property type="nucleotide sequence ID" value="NZ_MBTG01000001.1"/>
</dbReference>
<organism evidence="1 2">
    <name type="scientific">Paenibacillus ferrarius</name>
    <dbReference type="NCBI Taxonomy" id="1469647"/>
    <lineage>
        <taxon>Bacteria</taxon>
        <taxon>Bacillati</taxon>
        <taxon>Bacillota</taxon>
        <taxon>Bacilli</taxon>
        <taxon>Bacillales</taxon>
        <taxon>Paenibacillaceae</taxon>
        <taxon>Paenibacillus</taxon>
    </lineage>
</organism>
<comment type="caution">
    <text evidence="1">The sequence shown here is derived from an EMBL/GenBank/DDBJ whole genome shotgun (WGS) entry which is preliminary data.</text>
</comment>
<dbReference type="EMBL" id="MBTG01000001">
    <property type="protein sequence ID" value="OPH61762.1"/>
    <property type="molecule type" value="Genomic_DNA"/>
</dbReference>
<evidence type="ECO:0000313" key="2">
    <source>
        <dbReference type="Proteomes" id="UP000190626"/>
    </source>
</evidence>